<dbReference type="EMBL" id="CAJVPY010068644">
    <property type="protein sequence ID" value="CAG8826819.1"/>
    <property type="molecule type" value="Genomic_DNA"/>
</dbReference>
<evidence type="ECO:0000256" key="1">
    <source>
        <dbReference type="SAM" id="MobiDB-lite"/>
    </source>
</evidence>
<comment type="caution">
    <text evidence="2">The sequence shown here is derived from an EMBL/GenBank/DDBJ whole genome shotgun (WGS) entry which is preliminary data.</text>
</comment>
<feature type="non-terminal residue" evidence="2">
    <location>
        <position position="1"/>
    </location>
</feature>
<protein>
    <submittedName>
        <fullName evidence="2">26332_t:CDS:1</fullName>
    </submittedName>
</protein>
<accession>A0A9N9KG61</accession>
<feature type="non-terminal residue" evidence="2">
    <location>
        <position position="125"/>
    </location>
</feature>
<feature type="compositionally biased region" description="Acidic residues" evidence="1">
    <location>
        <begin position="95"/>
        <end position="125"/>
    </location>
</feature>
<feature type="region of interest" description="Disordered" evidence="1">
    <location>
        <begin position="92"/>
        <end position="125"/>
    </location>
</feature>
<gene>
    <name evidence="2" type="ORF">DERYTH_LOCUS28169</name>
</gene>
<keyword evidence="3" id="KW-1185">Reference proteome</keyword>
<name>A0A9N9KG61_9GLOM</name>
<proteinExistence type="predicted"/>
<dbReference type="AlphaFoldDB" id="A0A9N9KG61"/>
<reference evidence="2" key="1">
    <citation type="submission" date="2021-06" db="EMBL/GenBank/DDBJ databases">
        <authorList>
            <person name="Kallberg Y."/>
            <person name="Tangrot J."/>
            <person name="Rosling A."/>
        </authorList>
    </citation>
    <scope>NUCLEOTIDE SEQUENCE</scope>
    <source>
        <strain evidence="2">MA453B</strain>
    </source>
</reference>
<organism evidence="2 3">
    <name type="scientific">Dentiscutata erythropus</name>
    <dbReference type="NCBI Taxonomy" id="1348616"/>
    <lineage>
        <taxon>Eukaryota</taxon>
        <taxon>Fungi</taxon>
        <taxon>Fungi incertae sedis</taxon>
        <taxon>Mucoromycota</taxon>
        <taxon>Glomeromycotina</taxon>
        <taxon>Glomeromycetes</taxon>
        <taxon>Diversisporales</taxon>
        <taxon>Gigasporaceae</taxon>
        <taxon>Dentiscutata</taxon>
    </lineage>
</organism>
<evidence type="ECO:0000313" key="3">
    <source>
        <dbReference type="Proteomes" id="UP000789405"/>
    </source>
</evidence>
<dbReference type="Proteomes" id="UP000789405">
    <property type="component" value="Unassembled WGS sequence"/>
</dbReference>
<sequence>PIILSNTIPSENLTIYKKALDHLDFIAQRLGYSDDASCDPDVLNNFIKKELYNRLVYSNFNIQSKKLCTTKKSTKTRKKTVARYCLICGNADQSQSEDNESDQEESDQEESDQEENSEIELQETN</sequence>
<evidence type="ECO:0000313" key="2">
    <source>
        <dbReference type="EMBL" id="CAG8826819.1"/>
    </source>
</evidence>